<sequence>MTTIALLCLVTGGQLVAFGRFIRLPRTLEPLLLGTEPRLLRDLLRGGVVLREISDANATRTLQRIEELHGKTPATS</sequence>
<accession>A0A4R2R2I5</accession>
<dbReference type="AlphaFoldDB" id="A0A4R2R2I5"/>
<proteinExistence type="predicted"/>
<evidence type="ECO:0000313" key="2">
    <source>
        <dbReference type="Proteomes" id="UP000294911"/>
    </source>
</evidence>
<reference evidence="1 2" key="1">
    <citation type="submission" date="2019-03" db="EMBL/GenBank/DDBJ databases">
        <title>Genomic Encyclopedia of Type Strains, Phase IV (KMG-IV): sequencing the most valuable type-strain genomes for metagenomic binning, comparative biology and taxonomic classification.</title>
        <authorList>
            <person name="Goeker M."/>
        </authorList>
    </citation>
    <scope>NUCLEOTIDE SEQUENCE [LARGE SCALE GENOMIC DNA]</scope>
    <source>
        <strain evidence="1 2">DSM 45765</strain>
    </source>
</reference>
<organism evidence="1 2">
    <name type="scientific">Tamaricihabitans halophyticus</name>
    <dbReference type="NCBI Taxonomy" id="1262583"/>
    <lineage>
        <taxon>Bacteria</taxon>
        <taxon>Bacillati</taxon>
        <taxon>Actinomycetota</taxon>
        <taxon>Actinomycetes</taxon>
        <taxon>Pseudonocardiales</taxon>
        <taxon>Pseudonocardiaceae</taxon>
        <taxon>Tamaricihabitans</taxon>
    </lineage>
</organism>
<comment type="caution">
    <text evidence="1">The sequence shown here is derived from an EMBL/GenBank/DDBJ whole genome shotgun (WGS) entry which is preliminary data.</text>
</comment>
<evidence type="ECO:0000313" key="1">
    <source>
        <dbReference type="EMBL" id="TCP56753.1"/>
    </source>
</evidence>
<protein>
    <submittedName>
        <fullName evidence="1">Uncharacterized protein</fullName>
    </submittedName>
</protein>
<gene>
    <name evidence="1" type="ORF">EV191_101699</name>
</gene>
<dbReference type="RefSeq" id="WP_132875314.1">
    <property type="nucleotide sequence ID" value="NZ_SLXQ01000001.1"/>
</dbReference>
<name>A0A4R2R2I5_9PSEU</name>
<keyword evidence="2" id="KW-1185">Reference proteome</keyword>
<dbReference type="Proteomes" id="UP000294911">
    <property type="component" value="Unassembled WGS sequence"/>
</dbReference>
<dbReference type="EMBL" id="SLXQ01000001">
    <property type="protein sequence ID" value="TCP56753.1"/>
    <property type="molecule type" value="Genomic_DNA"/>
</dbReference>